<organism evidence="2 3">
    <name type="scientific">Rangifer tarandus platyrhynchus</name>
    <name type="common">Svalbard reindeer</name>
    <dbReference type="NCBI Taxonomy" id="3082113"/>
    <lineage>
        <taxon>Eukaryota</taxon>
        <taxon>Metazoa</taxon>
        <taxon>Chordata</taxon>
        <taxon>Craniata</taxon>
        <taxon>Vertebrata</taxon>
        <taxon>Euteleostomi</taxon>
        <taxon>Mammalia</taxon>
        <taxon>Eutheria</taxon>
        <taxon>Laurasiatheria</taxon>
        <taxon>Artiodactyla</taxon>
        <taxon>Ruminantia</taxon>
        <taxon>Pecora</taxon>
        <taxon>Cervidae</taxon>
        <taxon>Odocoileinae</taxon>
        <taxon>Rangifer</taxon>
    </lineage>
</organism>
<feature type="region of interest" description="Disordered" evidence="1">
    <location>
        <begin position="23"/>
        <end position="83"/>
    </location>
</feature>
<dbReference type="Proteomes" id="UP001176941">
    <property type="component" value="Chromosome 32"/>
</dbReference>
<evidence type="ECO:0000313" key="3">
    <source>
        <dbReference type="Proteomes" id="UP001176941"/>
    </source>
</evidence>
<keyword evidence="3" id="KW-1185">Reference proteome</keyword>
<accession>A0ABN8ZHX5</accession>
<sequence length="165" mass="18307">MRNKDQMHGQDFAAALCTFSPEKPIRTLTEPERKHTSVGQSPTLLRAHDRRGTATAPKKKTPRTSRKKKLKRGGQSPYFPQQGEVLRPMHWVAPQARFRRKCAAAEGAAAGVESWGCFPPAARASIRSGPRRSLDNSPGLRDPPKARPPVSTRSWAELPHALERS</sequence>
<feature type="compositionally biased region" description="Basic residues" evidence="1">
    <location>
        <begin position="57"/>
        <end position="72"/>
    </location>
</feature>
<dbReference type="EMBL" id="OX459968">
    <property type="protein sequence ID" value="CAI9172203.1"/>
    <property type="molecule type" value="Genomic_DNA"/>
</dbReference>
<feature type="compositionally biased region" description="Basic and acidic residues" evidence="1">
    <location>
        <begin position="23"/>
        <end position="35"/>
    </location>
</feature>
<name>A0ABN8ZHX5_RANTA</name>
<reference evidence="2" key="1">
    <citation type="submission" date="2023-04" db="EMBL/GenBank/DDBJ databases">
        <authorList>
            <consortium name="ELIXIR-Norway"/>
        </authorList>
    </citation>
    <scope>NUCLEOTIDE SEQUENCE [LARGE SCALE GENOMIC DNA]</scope>
</reference>
<protein>
    <submittedName>
        <fullName evidence="2">Uncharacterized protein</fullName>
    </submittedName>
</protein>
<gene>
    <name evidence="2" type="ORF">MRATA1EN1_LOCUS21165</name>
</gene>
<evidence type="ECO:0000256" key="1">
    <source>
        <dbReference type="SAM" id="MobiDB-lite"/>
    </source>
</evidence>
<proteinExistence type="predicted"/>
<evidence type="ECO:0000313" key="2">
    <source>
        <dbReference type="EMBL" id="CAI9172203.1"/>
    </source>
</evidence>
<feature type="region of interest" description="Disordered" evidence="1">
    <location>
        <begin position="119"/>
        <end position="165"/>
    </location>
</feature>